<reference evidence="1 2" key="1">
    <citation type="submission" date="2024-08" db="EMBL/GenBank/DDBJ databases">
        <authorList>
            <person name="Feng Z."/>
            <person name="Ronholm J."/>
        </authorList>
    </citation>
    <scope>NUCLEOTIDE SEQUENCE [LARGE SCALE GENOMIC DNA]</scope>
    <source>
        <strain evidence="1 2">4-AB0-8</strain>
    </source>
</reference>
<dbReference type="EMBL" id="JBGJLR010000014">
    <property type="protein sequence ID" value="MEZ2740228.1"/>
    <property type="molecule type" value="Genomic_DNA"/>
</dbReference>
<proteinExistence type="predicted"/>
<organism evidence="1 2">
    <name type="scientific">Comamonas jiangduensis</name>
    <dbReference type="NCBI Taxonomy" id="1194168"/>
    <lineage>
        <taxon>Bacteria</taxon>
        <taxon>Pseudomonadati</taxon>
        <taxon>Pseudomonadota</taxon>
        <taxon>Betaproteobacteria</taxon>
        <taxon>Burkholderiales</taxon>
        <taxon>Comamonadaceae</taxon>
        <taxon>Comamonas</taxon>
    </lineage>
</organism>
<dbReference type="Proteomes" id="UP001567350">
    <property type="component" value="Unassembled WGS sequence"/>
</dbReference>
<accession>A0ABV4IEF4</accession>
<protein>
    <submittedName>
        <fullName evidence="1">Uncharacterized protein</fullName>
    </submittedName>
</protein>
<evidence type="ECO:0000313" key="1">
    <source>
        <dbReference type="EMBL" id="MEZ2740228.1"/>
    </source>
</evidence>
<evidence type="ECO:0000313" key="2">
    <source>
        <dbReference type="Proteomes" id="UP001567350"/>
    </source>
</evidence>
<keyword evidence="2" id="KW-1185">Reference proteome</keyword>
<name>A0ABV4IEF4_9BURK</name>
<comment type="caution">
    <text evidence="1">The sequence shown here is derived from an EMBL/GenBank/DDBJ whole genome shotgun (WGS) entry which is preliminary data.</text>
</comment>
<gene>
    <name evidence="1" type="ORF">ACBP88_12370</name>
</gene>
<sequence>MPVQSGLWAFVGWAKPLTTDGLNTRDTLELLDVVCGVRAARQGKDVGSSGHAALRMWHRKGFFYDF</sequence>
<dbReference type="RefSeq" id="WP_370892965.1">
    <property type="nucleotide sequence ID" value="NZ_JBGJLR010000014.1"/>
</dbReference>